<dbReference type="EMBL" id="CP144699">
    <property type="protein sequence ID" value="WVZ18503.1"/>
    <property type="molecule type" value="Genomic_DNA"/>
</dbReference>
<reference evidence="2 3" key="1">
    <citation type="journal article" date="2023" name="Life. Sci Alliance">
        <title>Evolutionary insights into 3D genome organization and epigenetic landscape of Vigna mungo.</title>
        <authorList>
            <person name="Junaid A."/>
            <person name="Singh B."/>
            <person name="Bhatia S."/>
        </authorList>
    </citation>
    <scope>NUCLEOTIDE SEQUENCE [LARGE SCALE GENOMIC DNA]</scope>
    <source>
        <strain evidence="2">Urdbean</strain>
    </source>
</reference>
<dbReference type="Gene3D" id="3.40.50.300">
    <property type="entry name" value="P-loop containing nucleotide triphosphate hydrolases"/>
    <property type="match status" value="1"/>
</dbReference>
<keyword evidence="3" id="KW-1185">Reference proteome</keyword>
<dbReference type="InterPro" id="IPR027417">
    <property type="entry name" value="P-loop_NTPase"/>
</dbReference>
<proteinExistence type="predicted"/>
<accession>A0AAQ3P266</accession>
<evidence type="ECO:0000313" key="3">
    <source>
        <dbReference type="Proteomes" id="UP001374535"/>
    </source>
</evidence>
<dbReference type="Proteomes" id="UP001374535">
    <property type="component" value="Chromosome 2"/>
</dbReference>
<dbReference type="GO" id="GO:0003924">
    <property type="term" value="F:GTPase activity"/>
    <property type="evidence" value="ECO:0007669"/>
    <property type="project" value="InterPro"/>
</dbReference>
<gene>
    <name evidence="2" type="ORF">V8G54_005825</name>
</gene>
<dbReference type="InterPro" id="IPR001806">
    <property type="entry name" value="Small_GTPase"/>
</dbReference>
<sequence length="242" mass="26508">MFKIVMVGDSGVGKSQLLNRFVYNEFGLFKSGCIDDALHVIDEMFERDSDFPPDDFTGEVVFGVLGKPERHGRSFANNEILGLMCWHWKNGVAWELLHVVMRLGGAVASHNKQRQQVNVPIPHNEHINVEPALASTHQAGHRTTTVEDHCEGPSTTSPTTSSEGPLPVAGLPSCIFSFARKQSQLRDLAVLAIANEIHDHRPRAKVAPMTLLAAGAAAGRRVFYTSCFLCARNSLLPLSNVV</sequence>
<evidence type="ECO:0000256" key="1">
    <source>
        <dbReference type="SAM" id="MobiDB-lite"/>
    </source>
</evidence>
<dbReference type="SUPFAM" id="SSF52540">
    <property type="entry name" value="P-loop containing nucleoside triphosphate hydrolases"/>
    <property type="match status" value="1"/>
</dbReference>
<organism evidence="2 3">
    <name type="scientific">Vigna mungo</name>
    <name type="common">Black gram</name>
    <name type="synonym">Phaseolus mungo</name>
    <dbReference type="NCBI Taxonomy" id="3915"/>
    <lineage>
        <taxon>Eukaryota</taxon>
        <taxon>Viridiplantae</taxon>
        <taxon>Streptophyta</taxon>
        <taxon>Embryophyta</taxon>
        <taxon>Tracheophyta</taxon>
        <taxon>Spermatophyta</taxon>
        <taxon>Magnoliopsida</taxon>
        <taxon>eudicotyledons</taxon>
        <taxon>Gunneridae</taxon>
        <taxon>Pentapetalae</taxon>
        <taxon>rosids</taxon>
        <taxon>fabids</taxon>
        <taxon>Fabales</taxon>
        <taxon>Fabaceae</taxon>
        <taxon>Papilionoideae</taxon>
        <taxon>50 kb inversion clade</taxon>
        <taxon>NPAAA clade</taxon>
        <taxon>indigoferoid/millettioid clade</taxon>
        <taxon>Phaseoleae</taxon>
        <taxon>Vigna</taxon>
    </lineage>
</organism>
<protein>
    <submittedName>
        <fullName evidence="2">Uncharacterized protein</fullName>
    </submittedName>
</protein>
<dbReference type="Pfam" id="PF00071">
    <property type="entry name" value="Ras"/>
    <property type="match status" value="1"/>
</dbReference>
<feature type="compositionally biased region" description="Low complexity" evidence="1">
    <location>
        <begin position="153"/>
        <end position="162"/>
    </location>
</feature>
<dbReference type="GO" id="GO:0005525">
    <property type="term" value="F:GTP binding"/>
    <property type="evidence" value="ECO:0007669"/>
    <property type="project" value="InterPro"/>
</dbReference>
<name>A0AAQ3P266_VIGMU</name>
<dbReference type="AlphaFoldDB" id="A0AAQ3P266"/>
<feature type="region of interest" description="Disordered" evidence="1">
    <location>
        <begin position="136"/>
        <end position="165"/>
    </location>
</feature>
<evidence type="ECO:0000313" key="2">
    <source>
        <dbReference type="EMBL" id="WVZ18503.1"/>
    </source>
</evidence>